<gene>
    <name evidence="2" type="ORF">JFN88_08290</name>
</gene>
<name>A0A934IXY7_9BACL</name>
<evidence type="ECO:0000313" key="3">
    <source>
        <dbReference type="Proteomes" id="UP000640274"/>
    </source>
</evidence>
<evidence type="ECO:0000256" key="1">
    <source>
        <dbReference type="SAM" id="Phobius"/>
    </source>
</evidence>
<feature type="transmembrane region" description="Helical" evidence="1">
    <location>
        <begin position="118"/>
        <end position="134"/>
    </location>
</feature>
<organism evidence="2 3">
    <name type="scientific">Paenibacillus roseus</name>
    <dbReference type="NCBI Taxonomy" id="2798579"/>
    <lineage>
        <taxon>Bacteria</taxon>
        <taxon>Bacillati</taxon>
        <taxon>Bacillota</taxon>
        <taxon>Bacilli</taxon>
        <taxon>Bacillales</taxon>
        <taxon>Paenibacillaceae</taxon>
        <taxon>Paenibacillus</taxon>
    </lineage>
</organism>
<feature type="transmembrane region" description="Helical" evidence="1">
    <location>
        <begin position="34"/>
        <end position="51"/>
    </location>
</feature>
<keyword evidence="1" id="KW-0812">Transmembrane</keyword>
<feature type="transmembrane region" description="Helical" evidence="1">
    <location>
        <begin position="57"/>
        <end position="79"/>
    </location>
</feature>
<feature type="transmembrane region" description="Helical" evidence="1">
    <location>
        <begin position="140"/>
        <end position="156"/>
    </location>
</feature>
<keyword evidence="1" id="KW-1133">Transmembrane helix</keyword>
<keyword evidence="3" id="KW-1185">Reference proteome</keyword>
<keyword evidence="1" id="KW-0472">Membrane</keyword>
<dbReference type="AlphaFoldDB" id="A0A934IXY7"/>
<dbReference type="Proteomes" id="UP000640274">
    <property type="component" value="Unassembled WGS sequence"/>
</dbReference>
<protein>
    <submittedName>
        <fullName evidence="2">Transposase</fullName>
    </submittedName>
</protein>
<comment type="caution">
    <text evidence="2">The sequence shown here is derived from an EMBL/GenBank/DDBJ whole genome shotgun (WGS) entry which is preliminary data.</text>
</comment>
<sequence>MEGCVMQRRSEIHENATVYHYQLIKKIQVQNESVISYGIIVSGLGIFQIIMYSYQGLFYWLASALAIYWLHWVIIKLTMIRVDEPEDRRWGWRYKTPWIGYLPIVMVEHQLFRKLHRHLLWIGLCAIALIYPWMGESAMISLISWHLWALAPRLIVLNKLRRSRKDGLIFLEDTSVNFYHR</sequence>
<accession>A0A934IXY7</accession>
<evidence type="ECO:0000313" key="2">
    <source>
        <dbReference type="EMBL" id="MBJ6361307.1"/>
    </source>
</evidence>
<proteinExistence type="predicted"/>
<reference evidence="2" key="1">
    <citation type="submission" date="2020-12" db="EMBL/GenBank/DDBJ databases">
        <authorList>
            <person name="Huq M.A."/>
        </authorList>
    </citation>
    <scope>NUCLEOTIDE SEQUENCE</scope>
    <source>
        <strain evidence="2">MAHUQ-46</strain>
    </source>
</reference>
<dbReference type="EMBL" id="JAELUP010000023">
    <property type="protein sequence ID" value="MBJ6361307.1"/>
    <property type="molecule type" value="Genomic_DNA"/>
</dbReference>